<dbReference type="InterPro" id="IPR008769">
    <property type="entry name" value="PhaF_PhaI"/>
</dbReference>
<name>A0A3B0SR93_9ZZZZ</name>
<feature type="region of interest" description="Disordered" evidence="1">
    <location>
        <begin position="122"/>
        <end position="142"/>
    </location>
</feature>
<evidence type="ECO:0000313" key="2">
    <source>
        <dbReference type="EMBL" id="VAW08375.1"/>
    </source>
</evidence>
<evidence type="ECO:0008006" key="3">
    <source>
        <dbReference type="Google" id="ProtNLM"/>
    </source>
</evidence>
<dbReference type="EMBL" id="UOEH01000656">
    <property type="protein sequence ID" value="VAW08375.1"/>
    <property type="molecule type" value="Genomic_DNA"/>
</dbReference>
<reference evidence="2" key="1">
    <citation type="submission" date="2018-06" db="EMBL/GenBank/DDBJ databases">
        <authorList>
            <person name="Zhirakovskaya E."/>
        </authorList>
    </citation>
    <scope>NUCLEOTIDE SEQUENCE</scope>
</reference>
<feature type="compositionally biased region" description="Basic residues" evidence="1">
    <location>
        <begin position="126"/>
        <end position="142"/>
    </location>
</feature>
<protein>
    <recommendedName>
        <fullName evidence="3">Polyhydroxyalkanoate granule-associated protein PhaI</fullName>
    </recommendedName>
</protein>
<proteinExistence type="predicted"/>
<gene>
    <name evidence="2" type="ORF">MNBD_ALPHA05-2477</name>
</gene>
<dbReference type="AlphaFoldDB" id="A0A3B0SR93"/>
<dbReference type="Pfam" id="PF05597">
    <property type="entry name" value="Phasin"/>
    <property type="match status" value="1"/>
</dbReference>
<sequence length="142" mass="15697">MAKKQQTPPRSGDMARKIWLAGVGAYGRAFSEAQESLAKVTDDTSRMFDDLVARGEEIEDTVEERGRALAKRVNAPARSFDERIRKMRARIASSDDDSGERVHALETRLDAIEAKLDLLLAAQKQSAKKPPKSKSASKKKPS</sequence>
<accession>A0A3B0SR93</accession>
<organism evidence="2">
    <name type="scientific">hydrothermal vent metagenome</name>
    <dbReference type="NCBI Taxonomy" id="652676"/>
    <lineage>
        <taxon>unclassified sequences</taxon>
        <taxon>metagenomes</taxon>
        <taxon>ecological metagenomes</taxon>
    </lineage>
</organism>
<evidence type="ECO:0000256" key="1">
    <source>
        <dbReference type="SAM" id="MobiDB-lite"/>
    </source>
</evidence>